<feature type="domain" description="EGF-like" evidence="10">
    <location>
        <begin position="1256"/>
        <end position="1295"/>
    </location>
</feature>
<feature type="compositionally biased region" description="Basic and acidic residues" evidence="8">
    <location>
        <begin position="1316"/>
        <end position="1327"/>
    </location>
</feature>
<evidence type="ECO:0000256" key="2">
    <source>
        <dbReference type="ARBA" id="ARBA00022729"/>
    </source>
</evidence>
<comment type="caution">
    <text evidence="7">Lacks conserved residue(s) required for the propagation of feature annotation.</text>
</comment>
<dbReference type="Pfam" id="PF12661">
    <property type="entry name" value="hEGF"/>
    <property type="match status" value="3"/>
</dbReference>
<feature type="chain" id="PRO_5014453777" evidence="9">
    <location>
        <begin position="21"/>
        <end position="1643"/>
    </location>
</feature>
<dbReference type="Pfam" id="PF26129">
    <property type="entry name" value="Vwde"/>
    <property type="match status" value="1"/>
</dbReference>
<comment type="caution">
    <text evidence="12">The sequence shown here is derived from an EMBL/GenBank/DDBJ whole genome shotgun (WGS) entry which is preliminary data.</text>
</comment>
<dbReference type="GO" id="GO:0005509">
    <property type="term" value="F:calcium ion binding"/>
    <property type="evidence" value="ECO:0007669"/>
    <property type="project" value="InterPro"/>
</dbReference>
<feature type="domain" description="EGF-like" evidence="10">
    <location>
        <begin position="1178"/>
        <end position="1217"/>
    </location>
</feature>
<evidence type="ECO:0000256" key="1">
    <source>
        <dbReference type="ARBA" id="ARBA00022536"/>
    </source>
</evidence>
<dbReference type="SMART" id="SM00216">
    <property type="entry name" value="VWD"/>
    <property type="match status" value="1"/>
</dbReference>
<keyword evidence="1 7" id="KW-0245">EGF-like domain</keyword>
<dbReference type="InterPro" id="IPR018097">
    <property type="entry name" value="EGF_Ca-bd_CS"/>
</dbReference>
<evidence type="ECO:0000256" key="4">
    <source>
        <dbReference type="ARBA" id="ARBA00023054"/>
    </source>
</evidence>
<feature type="disulfide bond" evidence="7">
    <location>
        <begin position="1345"/>
        <end position="1355"/>
    </location>
</feature>
<proteinExistence type="predicted"/>
<feature type="signal peptide" evidence="9">
    <location>
        <begin position="1"/>
        <end position="20"/>
    </location>
</feature>
<dbReference type="PROSITE" id="PS50026">
    <property type="entry name" value="EGF_3"/>
    <property type="match status" value="8"/>
</dbReference>
<dbReference type="CDD" id="cd00054">
    <property type="entry name" value="EGF_CA"/>
    <property type="match status" value="1"/>
</dbReference>
<dbReference type="Pfam" id="PF23283">
    <property type="entry name" value="D8C_UMOD"/>
    <property type="match status" value="1"/>
</dbReference>
<dbReference type="Pfam" id="PF00094">
    <property type="entry name" value="VWD"/>
    <property type="match status" value="1"/>
</dbReference>
<feature type="region of interest" description="Disordered" evidence="8">
    <location>
        <begin position="1316"/>
        <end position="1335"/>
    </location>
</feature>
<keyword evidence="6" id="KW-0325">Glycoprotein</keyword>
<evidence type="ECO:0000313" key="13">
    <source>
        <dbReference type="Proteomes" id="UP000236370"/>
    </source>
</evidence>
<evidence type="ECO:0000313" key="12">
    <source>
        <dbReference type="EMBL" id="PNI57876.1"/>
    </source>
</evidence>
<dbReference type="FunFam" id="2.10.25.10:FF:000490">
    <property type="entry name" value="von Willebrand factor D and EGF domain-containing protein"/>
    <property type="match status" value="1"/>
</dbReference>
<dbReference type="SMART" id="SM00181">
    <property type="entry name" value="EGF"/>
    <property type="match status" value="12"/>
</dbReference>
<accession>A0A2J8MEC2</accession>
<dbReference type="FunFam" id="2.10.25.10:FF:000488">
    <property type="entry name" value="von Willebrand factor D and EGF domains"/>
    <property type="match status" value="1"/>
</dbReference>
<feature type="disulfide bond" evidence="7">
    <location>
        <begin position="1587"/>
        <end position="1596"/>
    </location>
</feature>
<feature type="domain" description="EGF-like" evidence="10">
    <location>
        <begin position="1501"/>
        <end position="1533"/>
    </location>
</feature>
<dbReference type="FunFam" id="2.10.25.10:FF:000865">
    <property type="entry name" value="von Willebrand factor D and EGF domains"/>
    <property type="match status" value="1"/>
</dbReference>
<dbReference type="InterPro" id="IPR057774">
    <property type="entry name" value="D8C_UMOD/GP2/OIT3-like"/>
</dbReference>
<dbReference type="InterPro" id="IPR058727">
    <property type="entry name" value="Helical_Vwde"/>
</dbReference>
<organism evidence="12 13">
    <name type="scientific">Pan troglodytes</name>
    <name type="common">Chimpanzee</name>
    <dbReference type="NCBI Taxonomy" id="9598"/>
    <lineage>
        <taxon>Eukaryota</taxon>
        <taxon>Metazoa</taxon>
        <taxon>Chordata</taxon>
        <taxon>Craniata</taxon>
        <taxon>Vertebrata</taxon>
        <taxon>Euteleostomi</taxon>
        <taxon>Mammalia</taxon>
        <taxon>Eutheria</taxon>
        <taxon>Euarchontoglires</taxon>
        <taxon>Primates</taxon>
        <taxon>Haplorrhini</taxon>
        <taxon>Catarrhini</taxon>
        <taxon>Hominidae</taxon>
        <taxon>Pan</taxon>
    </lineage>
</organism>
<dbReference type="SMART" id="SM00179">
    <property type="entry name" value="EGF_CA"/>
    <property type="match status" value="3"/>
</dbReference>
<evidence type="ECO:0000259" key="10">
    <source>
        <dbReference type="PROSITE" id="PS50026"/>
    </source>
</evidence>
<feature type="domain" description="EGF-like" evidence="10">
    <location>
        <begin position="1219"/>
        <end position="1254"/>
    </location>
</feature>
<dbReference type="Proteomes" id="UP000236370">
    <property type="component" value="Unassembled WGS sequence"/>
</dbReference>
<reference evidence="12 13" key="1">
    <citation type="submission" date="2017-12" db="EMBL/GenBank/DDBJ databases">
        <title>High-resolution comparative analysis of great ape genomes.</title>
        <authorList>
            <person name="Pollen A."/>
            <person name="Hastie A."/>
            <person name="Hormozdiari F."/>
            <person name="Dougherty M."/>
            <person name="Liu R."/>
            <person name="Chaisson M."/>
            <person name="Hoppe E."/>
            <person name="Hill C."/>
            <person name="Pang A."/>
            <person name="Hillier L."/>
            <person name="Baker C."/>
            <person name="Armstrong J."/>
            <person name="Shendure J."/>
            <person name="Paten B."/>
            <person name="Wilson R."/>
            <person name="Chao H."/>
            <person name="Schneider V."/>
            <person name="Ventura M."/>
            <person name="Kronenberg Z."/>
            <person name="Murali S."/>
            <person name="Gordon D."/>
            <person name="Cantsilieris S."/>
            <person name="Munson K."/>
            <person name="Nelson B."/>
            <person name="Raja A."/>
            <person name="Underwood J."/>
            <person name="Diekhans M."/>
            <person name="Fiddes I."/>
            <person name="Haussler D."/>
            <person name="Eichler E."/>
        </authorList>
    </citation>
    <scope>NUCLEOTIDE SEQUENCE [LARGE SCALE GENOMIC DNA]</scope>
    <source>
        <strain evidence="12">Yerkes chimp pedigree #C0471</strain>
    </source>
</reference>
<evidence type="ECO:0000256" key="6">
    <source>
        <dbReference type="ARBA" id="ARBA00023180"/>
    </source>
</evidence>
<dbReference type="InterPro" id="IPR009030">
    <property type="entry name" value="Growth_fac_rcpt_cys_sf"/>
</dbReference>
<dbReference type="SUPFAM" id="SSF57196">
    <property type="entry name" value="EGF/Laminin"/>
    <property type="match status" value="1"/>
</dbReference>
<dbReference type="InterPro" id="IPR050969">
    <property type="entry name" value="Dev_Signal_Modulators"/>
</dbReference>
<dbReference type="InterPro" id="IPR001846">
    <property type="entry name" value="VWF_type-D"/>
</dbReference>
<dbReference type="PANTHER" id="PTHR14949">
    <property type="entry name" value="EGF-LIKE-DOMAIN, MULTIPLE 7, 8"/>
    <property type="match status" value="1"/>
</dbReference>
<feature type="disulfide bond" evidence="7">
    <location>
        <begin position="1223"/>
        <end position="1233"/>
    </location>
</feature>
<dbReference type="FunFam" id="2.10.25.10:FF:001218">
    <property type="entry name" value="von Willebrand factor D and EGF domains"/>
    <property type="match status" value="1"/>
</dbReference>
<dbReference type="InterPro" id="IPR000742">
    <property type="entry name" value="EGF"/>
</dbReference>
<feature type="disulfide bond" evidence="7">
    <location>
        <begin position="1409"/>
        <end position="1419"/>
    </location>
</feature>
<feature type="disulfide bond" evidence="7">
    <location>
        <begin position="1207"/>
        <end position="1216"/>
    </location>
</feature>
<feature type="disulfide bond" evidence="7">
    <location>
        <begin position="1441"/>
        <end position="1451"/>
    </location>
</feature>
<keyword evidence="4" id="KW-0175">Coiled coil</keyword>
<evidence type="ECO:0000256" key="7">
    <source>
        <dbReference type="PROSITE-ProRule" id="PRU00076"/>
    </source>
</evidence>
<dbReference type="InterPro" id="IPR057885">
    <property type="entry name" value="Ig_VWDE"/>
</dbReference>
<dbReference type="Gene3D" id="2.10.25.10">
    <property type="entry name" value="Laminin"/>
    <property type="match status" value="9"/>
</dbReference>
<dbReference type="PANTHER" id="PTHR14949:SF53">
    <property type="entry name" value="VON WILLEBRAND FACTOR D AND EGF DOMAIN-CONTAINING PROTEIN"/>
    <property type="match status" value="1"/>
</dbReference>
<evidence type="ECO:0000256" key="8">
    <source>
        <dbReference type="SAM" id="MobiDB-lite"/>
    </source>
</evidence>
<dbReference type="PROSITE" id="PS01186">
    <property type="entry name" value="EGF_2"/>
    <property type="match status" value="3"/>
</dbReference>
<feature type="disulfide bond" evidence="7">
    <location>
        <begin position="1459"/>
        <end position="1468"/>
    </location>
</feature>
<dbReference type="Pfam" id="PF25776">
    <property type="entry name" value="Ig_VWDE"/>
    <property type="match status" value="1"/>
</dbReference>
<feature type="disulfide bond" evidence="7">
    <location>
        <begin position="1569"/>
        <end position="1579"/>
    </location>
</feature>
<feature type="disulfide bond" evidence="7">
    <location>
        <begin position="1523"/>
        <end position="1532"/>
    </location>
</feature>
<feature type="domain" description="EGF-like" evidence="10">
    <location>
        <begin position="1405"/>
        <end position="1437"/>
    </location>
</feature>
<feature type="disulfide bond" evidence="7">
    <location>
        <begin position="1244"/>
        <end position="1253"/>
    </location>
</feature>
<dbReference type="PROSITE" id="PS51233">
    <property type="entry name" value="VWFD"/>
    <property type="match status" value="1"/>
</dbReference>
<keyword evidence="3" id="KW-0677">Repeat</keyword>
<dbReference type="FunFam" id="2.10.25.10:FF:000499">
    <property type="entry name" value="Predicted protein"/>
    <property type="match status" value="1"/>
</dbReference>
<sequence length="1643" mass="182344">MPGGACVLVIALMFLAWGEGQRAQECSPGGHQFLRSPYRSVHFDSWHLQQSAVQDLICDHSLSPGWYRFLIFDRPAEMPTKCVEMNHCGTQAPIWLSLRDSETLPSPGEIKQLTACATWQFLFSTTKDCCFFQIPVSVRNCGNFFVYLLQPTQGCMGYCAEAISDARLHPCGSDETEIGGDCVRQLTASLPPPPAGRPKVLVELIESRLFCRFDVPATKNSVGFHIAWSRLSSQEVKEELTQETTVQAFSLLELDGINLRLGDRIFCSASVFFLANPHVQSVAIESQEFFAGIKLQPELSTVSEDGKEYYLRIESTVPIICSEFSELDQECKISLKLKTIDQGREHLGLNLALSSCHVDLLQTSSCANGTCSHTFVYYTAVTDFSRDGDRVTNIVVQPIVNEDFLWNNYIPDSIQIKVKDVPTAYCYSFTDPHIITFDGRVYDNFKTGTFVLYKSMSRDSEVHVRQWDCGSLHYPVSCNCGFVAQEGGDIVTFDMCNGQLRESQPYLFVKSQDVTRNIKISESYLGRKVTIWFSSGAFIRADLGEWGMSLTIRAPSVDYRNTLGLCGTFDENPENDFHDKNGMQIDQNFNNYVAFINEWRILPGKSMFDTLPVSMTSPGKPSYCSCSLDTAAYPSSEDLDSVSRSEIALGCKDLSHVSLSSLIPELDVTSEYINSDTLVREINKHTSPEEYNVNFFLQEKKHINLTKLGLNVQKHPGNEKQDSLQYLANKKYTQGRGSHSQEMRYNRQNRWKRQNFHEFPPLFAFPSLGQTDLEELTYFFPEDHAEDVQQEFFPSWPTPSGLTEYSTLTLCQETLANSSIGRLCLAFLGKRLDSVIEMCVRDVLLKDDLSWAEAGVALLENECEKRIVEEGKYNTEEYGTSIEDILSVLKCPNLCSGNGQCMEWGCACSPSSSSYDCSDSYDKAPEITELGNAGFCDVQKYNCMMVRVFGKGFKELPSIKCEVTKLQYNSSEWMPGEPIYTQTVFHNSRAVDCQLPTDVQQFDTMDLVGGKPTGKWQLKVSNDGYKFSNPKIMVIYDGACQVCGLYKNDSCTIKENVCIIDGLCYVEGDKNRTSPCLICRPKISRFTWSFLENNQPPVIQALQDKLQTFYGENFEYQFVAFDPEGSDIHFTLDSGPEGASVSSAGLFMWKTDLLTTQQFTLRLNDDCDAETRVTIEVTVKSCDCLNGGSCVSDRNFSPGSGVYLCVCLPGFHGSLCEVDISGCQSNPCGLGSCISGFHSYSCDCPPELKGKNCQEDVDECDSKPCFEGVECLNTFGSYHCGSCPKGFYGDGKICHVETQFVNKFTTQTVVLTRSDKSVNKEEDDKNAPGRKRHVKPTSGNAFTICKYPCGKSRECVAPNICKCKPGYIGSNCQTALCDPDCKNHGKCIKPNICQCLPGHGGATCDEEHCNPPCQHGGTCLAGNLCTCPYGFVGPRCETMVCNRHCENGGQCLTPDICQCKPGWYGPTCSTALCDPVCLNGGSCNKPNTCLCPNGFFGEHCQNAFCHPPCKNGGHCMRNNVCICREGYTGRRCQKSICDPTCMNGGKCVGPSTCSCPSGWSGKRCNTPICLQKCKNGGECIAPSICHCPSSWEGVRCQIPICNPKCLYGGRCIFPNVCSCRTEYSGVKCGKKIQIRRHSVASTI</sequence>
<evidence type="ECO:0000259" key="11">
    <source>
        <dbReference type="PROSITE" id="PS51233"/>
    </source>
</evidence>
<dbReference type="InterPro" id="IPR001881">
    <property type="entry name" value="EGF-like_Ca-bd_dom"/>
</dbReference>
<keyword evidence="5 7" id="KW-1015">Disulfide bond</keyword>
<evidence type="ECO:0000256" key="9">
    <source>
        <dbReference type="SAM" id="SignalP"/>
    </source>
</evidence>
<dbReference type="PROSITE" id="PS01187">
    <property type="entry name" value="EGF_CA"/>
    <property type="match status" value="1"/>
</dbReference>
<gene>
    <name evidence="12" type="ORF">CK820_G0021276</name>
</gene>
<name>A0A2J8MEC2_PANTR</name>
<feature type="domain" description="VWFD" evidence="11">
    <location>
        <begin position="424"/>
        <end position="607"/>
    </location>
</feature>
<feature type="disulfide bond" evidence="7">
    <location>
        <begin position="1363"/>
        <end position="1372"/>
    </location>
</feature>
<feature type="domain" description="EGF-like" evidence="10">
    <location>
        <begin position="1438"/>
        <end position="1469"/>
    </location>
</feature>
<evidence type="ECO:0000256" key="5">
    <source>
        <dbReference type="ARBA" id="ARBA00023157"/>
    </source>
</evidence>
<dbReference type="InterPro" id="IPR013032">
    <property type="entry name" value="EGF-like_CS"/>
</dbReference>
<feature type="disulfide bond" evidence="7">
    <location>
        <begin position="1505"/>
        <end position="1515"/>
    </location>
</feature>
<keyword evidence="2 9" id="KW-0732">Signal</keyword>
<dbReference type="EMBL" id="NBAG03000259">
    <property type="protein sequence ID" value="PNI57876.1"/>
    <property type="molecule type" value="Genomic_DNA"/>
</dbReference>
<feature type="domain" description="EGF-like" evidence="10">
    <location>
        <begin position="1341"/>
        <end position="1373"/>
    </location>
</feature>
<dbReference type="PROSITE" id="PS00022">
    <property type="entry name" value="EGF_1"/>
    <property type="match status" value="6"/>
</dbReference>
<evidence type="ECO:0000256" key="3">
    <source>
        <dbReference type="ARBA" id="ARBA00022737"/>
    </source>
</evidence>
<dbReference type="FunFam" id="2.60.120.260:FF:000100">
    <property type="entry name" value="von Willebrand factor D and EGF domain-containing protein"/>
    <property type="match status" value="1"/>
</dbReference>
<feature type="disulfide bond" evidence="7">
    <location>
        <begin position="1427"/>
        <end position="1436"/>
    </location>
</feature>
<dbReference type="FunFam" id="2.10.25.10:FF:000595">
    <property type="entry name" value="von Willebrand factor D and EGF domain-containing protein"/>
    <property type="match status" value="1"/>
</dbReference>
<feature type="domain" description="EGF-like" evidence="10">
    <location>
        <begin position="1565"/>
        <end position="1597"/>
    </location>
</feature>
<dbReference type="SUPFAM" id="SSF57184">
    <property type="entry name" value="Growth factor receptor domain"/>
    <property type="match status" value="1"/>
</dbReference>
<protein>
    <submittedName>
        <fullName evidence="12">VWDE isoform 6</fullName>
    </submittedName>
</protein>